<feature type="region of interest" description="Disordered" evidence="1">
    <location>
        <begin position="1"/>
        <end position="37"/>
    </location>
</feature>
<dbReference type="EMBL" id="AWGJ01000002">
    <property type="protein sequence ID" value="ODN82657.1"/>
    <property type="molecule type" value="Genomic_DNA"/>
</dbReference>
<accession>A0A1E3I2D5</accession>
<proteinExistence type="predicted"/>
<dbReference type="Proteomes" id="UP000094065">
    <property type="component" value="Unassembled WGS sequence"/>
</dbReference>
<gene>
    <name evidence="2" type="ORF">L202_00954</name>
</gene>
<evidence type="ECO:0000256" key="1">
    <source>
        <dbReference type="SAM" id="MobiDB-lite"/>
    </source>
</evidence>
<reference evidence="2 3" key="1">
    <citation type="submission" date="2016-06" db="EMBL/GenBank/DDBJ databases">
        <title>Evolution of pathogenesis and genome organization in the Tremellales.</title>
        <authorList>
            <person name="Cuomo C."/>
            <person name="Litvintseva A."/>
            <person name="Heitman J."/>
            <person name="Chen Y."/>
            <person name="Sun S."/>
            <person name="Springer D."/>
            <person name="Dromer F."/>
            <person name="Young S."/>
            <person name="Zeng Q."/>
            <person name="Chapman S."/>
            <person name="Gujja S."/>
            <person name="Saif S."/>
            <person name="Birren B."/>
        </authorList>
    </citation>
    <scope>NUCLEOTIDE SEQUENCE [LARGE SCALE GENOMIC DNA]</scope>
    <source>
        <strain evidence="2 3">CBS 6039</strain>
    </source>
</reference>
<feature type="compositionally biased region" description="Basic and acidic residues" evidence="1">
    <location>
        <begin position="11"/>
        <end position="26"/>
    </location>
</feature>
<evidence type="ECO:0000313" key="3">
    <source>
        <dbReference type="Proteomes" id="UP000094065"/>
    </source>
</evidence>
<dbReference type="GeneID" id="30152263"/>
<dbReference type="OrthoDB" id="27603at2759"/>
<dbReference type="RefSeq" id="XP_018996657.1">
    <property type="nucleotide sequence ID" value="XM_019134230.1"/>
</dbReference>
<organism evidence="2 3">
    <name type="scientific">Cryptococcus amylolentus CBS 6039</name>
    <dbReference type="NCBI Taxonomy" id="1295533"/>
    <lineage>
        <taxon>Eukaryota</taxon>
        <taxon>Fungi</taxon>
        <taxon>Dikarya</taxon>
        <taxon>Basidiomycota</taxon>
        <taxon>Agaricomycotina</taxon>
        <taxon>Tremellomycetes</taxon>
        <taxon>Tremellales</taxon>
        <taxon>Cryptococcaceae</taxon>
        <taxon>Cryptococcus</taxon>
    </lineage>
</organism>
<sequence>MQEMEGQIGEGELKDRFARPGRKDGKAAPGTPAPAMPNKALYNFLQGFLANRCKTGGSAAGAPTKGISADVAGEGK</sequence>
<evidence type="ECO:0000313" key="2">
    <source>
        <dbReference type="EMBL" id="ODN82657.1"/>
    </source>
</evidence>
<dbReference type="AlphaFoldDB" id="A0A1E3I2D5"/>
<keyword evidence="3" id="KW-1185">Reference proteome</keyword>
<protein>
    <submittedName>
        <fullName evidence="2">Uncharacterized protein</fullName>
    </submittedName>
</protein>
<comment type="caution">
    <text evidence="2">The sequence shown here is derived from an EMBL/GenBank/DDBJ whole genome shotgun (WGS) entry which is preliminary data.</text>
</comment>
<name>A0A1E3I2D5_9TREE</name>
<feature type="region of interest" description="Disordered" evidence="1">
    <location>
        <begin position="55"/>
        <end position="76"/>
    </location>
</feature>